<reference evidence="2 3" key="1">
    <citation type="submission" date="2019-03" db="EMBL/GenBank/DDBJ databases">
        <title>Genomic Encyclopedia of Type Strains, Phase IV (KMG-IV): sequencing the most valuable type-strain genomes for metagenomic binning, comparative biology and taxonomic classification.</title>
        <authorList>
            <person name="Goeker M."/>
        </authorList>
    </citation>
    <scope>NUCLEOTIDE SEQUENCE [LARGE SCALE GENOMIC DNA]</scope>
    <source>
        <strain evidence="2 3">DSM 2132</strain>
    </source>
</reference>
<evidence type="ECO:0000313" key="3">
    <source>
        <dbReference type="Proteomes" id="UP000295399"/>
    </source>
</evidence>
<gene>
    <name evidence="2" type="ORF">EV659_10262</name>
</gene>
<proteinExistence type="predicted"/>
<feature type="region of interest" description="Disordered" evidence="1">
    <location>
        <begin position="74"/>
        <end position="96"/>
    </location>
</feature>
<organism evidence="2 3">
    <name type="scientific">Rhodothalassium salexigens DSM 2132</name>
    <dbReference type="NCBI Taxonomy" id="1188247"/>
    <lineage>
        <taxon>Bacteria</taxon>
        <taxon>Pseudomonadati</taxon>
        <taxon>Pseudomonadota</taxon>
        <taxon>Alphaproteobacteria</taxon>
        <taxon>Rhodothalassiales</taxon>
        <taxon>Rhodothalassiaceae</taxon>
        <taxon>Rhodothalassium</taxon>
    </lineage>
</organism>
<evidence type="ECO:0000256" key="1">
    <source>
        <dbReference type="SAM" id="MobiDB-lite"/>
    </source>
</evidence>
<sequence length="96" mass="10243">MGLDTRGVGGRTRPATRAELEALIRTADAEGLPSIGTAAMLAFELCQREGDVIGTCDPDGRWHGLSWDGYRCRRPRAGGNPNPPAQDRDVDLGAPL</sequence>
<keyword evidence="3" id="KW-1185">Reference proteome</keyword>
<comment type="caution">
    <text evidence="2">The sequence shown here is derived from an EMBL/GenBank/DDBJ whole genome shotgun (WGS) entry which is preliminary data.</text>
</comment>
<evidence type="ECO:0000313" key="2">
    <source>
        <dbReference type="EMBL" id="TCP37657.1"/>
    </source>
</evidence>
<feature type="compositionally biased region" description="Basic and acidic residues" evidence="1">
    <location>
        <begin position="86"/>
        <end position="96"/>
    </location>
</feature>
<name>A0A4R2PPT2_RHOSA</name>
<protein>
    <submittedName>
        <fullName evidence="2">Uncharacterized protein</fullName>
    </submittedName>
</protein>
<dbReference type="AlphaFoldDB" id="A0A4R2PPT2"/>
<accession>A0A4R2PPT2</accession>
<dbReference type="Proteomes" id="UP000295399">
    <property type="component" value="Unassembled WGS sequence"/>
</dbReference>
<dbReference type="InParanoid" id="A0A4R2PPT2"/>
<dbReference type="EMBL" id="SLXO01000002">
    <property type="protein sequence ID" value="TCP37657.1"/>
    <property type="molecule type" value="Genomic_DNA"/>
</dbReference>